<evidence type="ECO:0000313" key="3">
    <source>
        <dbReference type="EMBL" id="AHM03845.1"/>
    </source>
</evidence>
<feature type="compositionally biased region" description="Basic and acidic residues" evidence="1">
    <location>
        <begin position="28"/>
        <end position="43"/>
    </location>
</feature>
<keyword evidence="4" id="KW-1185">Reference proteome</keyword>
<evidence type="ECO:0000256" key="2">
    <source>
        <dbReference type="SAM" id="Phobius"/>
    </source>
</evidence>
<dbReference type="KEGG" id="red:roselon_01462"/>
<feature type="transmembrane region" description="Helical" evidence="2">
    <location>
        <begin position="101"/>
        <end position="118"/>
    </location>
</feature>
<proteinExistence type="predicted"/>
<keyword evidence="2" id="KW-1133">Transmembrane helix</keyword>
<dbReference type="RefSeq" id="WP_025311685.1">
    <property type="nucleotide sequence ID" value="NZ_CP004372.1"/>
</dbReference>
<organism evidence="3 4">
    <name type="scientific">Roseicyclus elongatus DSM 19469</name>
    <dbReference type="NCBI Taxonomy" id="1294273"/>
    <lineage>
        <taxon>Bacteria</taxon>
        <taxon>Pseudomonadati</taxon>
        <taxon>Pseudomonadota</taxon>
        <taxon>Alphaproteobacteria</taxon>
        <taxon>Rhodobacterales</taxon>
        <taxon>Roseobacteraceae</taxon>
        <taxon>Roseicyclus</taxon>
    </lineage>
</organism>
<keyword evidence="2" id="KW-0472">Membrane</keyword>
<keyword evidence="2" id="KW-0812">Transmembrane</keyword>
<feature type="compositionally biased region" description="Basic and acidic residues" evidence="1">
    <location>
        <begin position="50"/>
        <end position="60"/>
    </location>
</feature>
<dbReference type="STRING" id="1294273.roselon_01462"/>
<dbReference type="Proteomes" id="UP000019593">
    <property type="component" value="Chromosome"/>
</dbReference>
<feature type="region of interest" description="Disordered" evidence="1">
    <location>
        <begin position="1"/>
        <end position="63"/>
    </location>
</feature>
<dbReference type="PATRIC" id="fig|1294273.3.peg.1438"/>
<gene>
    <name evidence="3" type="ORF">roselon_01462</name>
</gene>
<evidence type="ECO:0000256" key="1">
    <source>
        <dbReference type="SAM" id="MobiDB-lite"/>
    </source>
</evidence>
<protein>
    <submittedName>
        <fullName evidence="3">Family finger-like domain protein</fullName>
    </submittedName>
</protein>
<sequence length="162" mass="17649">MRRGQPDPVETQAEMPLDQPAGRGRAKPTPDADDLHEARDAFDVHQGSTRHAEGTRRDLLPDIEEINSTLRATGDRAASEADASDVDTVDTALRRRRGTRLGFALSLMVAAALTWAYVNAGLLTDWLPQAEPVIARFVGLVDAARIWLDGVVQGLLGDDRQL</sequence>
<reference evidence="3 4" key="1">
    <citation type="submission" date="2013-03" db="EMBL/GenBank/DDBJ databases">
        <authorList>
            <person name="Fiebig A."/>
            <person name="Goeker M."/>
            <person name="Klenk H.-P.P."/>
        </authorList>
    </citation>
    <scope>NUCLEOTIDE SEQUENCE [LARGE SCALE GENOMIC DNA]</scope>
    <source>
        <strain evidence="4">DSM 19469</strain>
    </source>
</reference>
<dbReference type="EMBL" id="CP004372">
    <property type="protein sequence ID" value="AHM03845.1"/>
    <property type="molecule type" value="Genomic_DNA"/>
</dbReference>
<dbReference type="HOGENOM" id="CLU_1634115_0_0_5"/>
<accession>W8SMT9</accession>
<name>W8SMT9_9RHOB</name>
<evidence type="ECO:0000313" key="4">
    <source>
        <dbReference type="Proteomes" id="UP000019593"/>
    </source>
</evidence>
<dbReference type="AlphaFoldDB" id="W8SMT9"/>